<evidence type="ECO:0000259" key="9">
    <source>
        <dbReference type="Pfam" id="PF07106"/>
    </source>
</evidence>
<comment type="caution">
    <text evidence="11">The sequence shown here is derived from an EMBL/GenBank/DDBJ whole genome shotgun (WGS) entry which is preliminary data.</text>
</comment>
<dbReference type="PANTHER" id="PTHR15938:SF0">
    <property type="entry name" value="HOMOLOGOUS-PAIRING PROTEIN 2 HOMOLOG"/>
    <property type="match status" value="1"/>
</dbReference>
<feature type="domain" description="Homologous-pairing protein 2 winged helix" evidence="9">
    <location>
        <begin position="4"/>
        <end position="58"/>
    </location>
</feature>
<dbReference type="Gene3D" id="1.10.10.10">
    <property type="entry name" value="Winged helix-like DNA-binding domain superfamily/Winged helix DNA-binding domain"/>
    <property type="match status" value="1"/>
</dbReference>
<dbReference type="GO" id="GO:0000794">
    <property type="term" value="C:condensed nuclear chromosome"/>
    <property type="evidence" value="ECO:0007669"/>
    <property type="project" value="TreeGrafter"/>
</dbReference>
<feature type="coiled-coil region" evidence="8">
    <location>
        <begin position="110"/>
        <end position="137"/>
    </location>
</feature>
<organism evidence="11 12">
    <name type="scientific">Asbolus verrucosus</name>
    <name type="common">Desert ironclad beetle</name>
    <dbReference type="NCBI Taxonomy" id="1661398"/>
    <lineage>
        <taxon>Eukaryota</taxon>
        <taxon>Metazoa</taxon>
        <taxon>Ecdysozoa</taxon>
        <taxon>Arthropoda</taxon>
        <taxon>Hexapoda</taxon>
        <taxon>Insecta</taxon>
        <taxon>Pterygota</taxon>
        <taxon>Neoptera</taxon>
        <taxon>Endopterygota</taxon>
        <taxon>Coleoptera</taxon>
        <taxon>Polyphaga</taxon>
        <taxon>Cucujiformia</taxon>
        <taxon>Tenebrionidae</taxon>
        <taxon>Pimeliinae</taxon>
        <taxon>Asbolus</taxon>
    </lineage>
</organism>
<dbReference type="GO" id="GO:0003690">
    <property type="term" value="F:double-stranded DNA binding"/>
    <property type="evidence" value="ECO:0007669"/>
    <property type="project" value="TreeGrafter"/>
</dbReference>
<keyword evidence="5" id="KW-0233">DNA recombination</keyword>
<feature type="domain" description="Leucine zipper with capping helix" evidence="10">
    <location>
        <begin position="142"/>
        <end position="195"/>
    </location>
</feature>
<evidence type="ECO:0000256" key="5">
    <source>
        <dbReference type="ARBA" id="ARBA00023172"/>
    </source>
</evidence>
<evidence type="ECO:0000256" key="4">
    <source>
        <dbReference type="ARBA" id="ARBA00023054"/>
    </source>
</evidence>
<dbReference type="GO" id="GO:0010774">
    <property type="term" value="P:meiotic strand invasion involved in reciprocal meiotic recombination"/>
    <property type="evidence" value="ECO:0007669"/>
    <property type="project" value="TreeGrafter"/>
</dbReference>
<dbReference type="Pfam" id="PF18517">
    <property type="entry name" value="LZ3wCH"/>
    <property type="match status" value="1"/>
</dbReference>
<accession>A0A482VKH0</accession>
<dbReference type="GO" id="GO:0120231">
    <property type="term" value="C:DNA recombinase auxiliary factor complex"/>
    <property type="evidence" value="ECO:0007669"/>
    <property type="project" value="TreeGrafter"/>
</dbReference>
<name>A0A482VKH0_ASBVE</name>
<dbReference type="InterPro" id="IPR040661">
    <property type="entry name" value="LZ3wCH"/>
</dbReference>
<dbReference type="InterPro" id="IPR036388">
    <property type="entry name" value="WH-like_DNA-bd_sf"/>
</dbReference>
<evidence type="ECO:0000256" key="8">
    <source>
        <dbReference type="SAM" id="Coils"/>
    </source>
</evidence>
<sequence>MDRVDKFLAEHNRPFSVNDLVQALDQMGKSKVQTALRELVAQNRVIEKSYGKQKIYCIVQSSDLPLKDVTSNIFEMERQSTNLVLKLKEVEHDLESKSVQLKKFEGIVTKSQALHEKKGLEEEVESLQTQIEGYKGKSYEKKEREAIEKAYGGVLKEYKKRKRLCMDMVDAIFENYPKSKKTLLQEIGIENDDDVNFKIKVQL</sequence>
<dbReference type="Pfam" id="PF07106">
    <property type="entry name" value="WHD_TBPIP"/>
    <property type="match status" value="1"/>
</dbReference>
<dbReference type="GO" id="GO:0120230">
    <property type="term" value="F:recombinase activator activity"/>
    <property type="evidence" value="ECO:0007669"/>
    <property type="project" value="TreeGrafter"/>
</dbReference>
<evidence type="ECO:0000256" key="3">
    <source>
        <dbReference type="ARBA" id="ARBA00016093"/>
    </source>
</evidence>
<dbReference type="InterPro" id="IPR010776">
    <property type="entry name" value="Hop2_WH_dom"/>
</dbReference>
<comment type="subcellular location">
    <subcellularLocation>
        <location evidence="1">Nucleus</location>
    </subcellularLocation>
</comment>
<evidence type="ECO:0000313" key="12">
    <source>
        <dbReference type="Proteomes" id="UP000292052"/>
    </source>
</evidence>
<comment type="similarity">
    <text evidence="2">Belongs to the HOP2 family.</text>
</comment>
<dbReference type="PANTHER" id="PTHR15938">
    <property type="entry name" value="TBP-1 INTERACTING PROTEIN"/>
    <property type="match status" value="1"/>
</dbReference>
<dbReference type="AlphaFoldDB" id="A0A482VKH0"/>
<reference evidence="11 12" key="1">
    <citation type="submission" date="2017-03" db="EMBL/GenBank/DDBJ databases">
        <title>Genome of the blue death feigning beetle - Asbolus verrucosus.</title>
        <authorList>
            <person name="Rider S.D."/>
        </authorList>
    </citation>
    <scope>NUCLEOTIDE SEQUENCE [LARGE SCALE GENOMIC DNA]</scope>
    <source>
        <strain evidence="11">Butters</strain>
        <tissue evidence="11">Head and leg muscle</tissue>
    </source>
</reference>
<evidence type="ECO:0000259" key="10">
    <source>
        <dbReference type="Pfam" id="PF18517"/>
    </source>
</evidence>
<gene>
    <name evidence="11" type="ORF">BDFB_004905</name>
</gene>
<dbReference type="GO" id="GO:0007129">
    <property type="term" value="P:homologous chromosome pairing at meiosis"/>
    <property type="evidence" value="ECO:0007669"/>
    <property type="project" value="TreeGrafter"/>
</dbReference>
<dbReference type="STRING" id="1661398.A0A482VKH0"/>
<proteinExistence type="inferred from homology"/>
<keyword evidence="12" id="KW-1185">Reference proteome</keyword>
<keyword evidence="6" id="KW-0539">Nucleus</keyword>
<evidence type="ECO:0000256" key="6">
    <source>
        <dbReference type="ARBA" id="ARBA00023242"/>
    </source>
</evidence>
<evidence type="ECO:0000256" key="2">
    <source>
        <dbReference type="ARBA" id="ARBA00007922"/>
    </source>
</evidence>
<protein>
    <recommendedName>
        <fullName evidence="3">Homologous-pairing protein 2 homolog</fullName>
    </recommendedName>
</protein>
<dbReference type="OrthoDB" id="272266at2759"/>
<dbReference type="EMBL" id="QDEB01091786">
    <property type="protein sequence ID" value="RZC33116.1"/>
    <property type="molecule type" value="Genomic_DNA"/>
</dbReference>
<dbReference type="GO" id="GO:0000709">
    <property type="term" value="P:meiotic joint molecule formation"/>
    <property type="evidence" value="ECO:0007669"/>
    <property type="project" value="TreeGrafter"/>
</dbReference>
<dbReference type="Proteomes" id="UP000292052">
    <property type="component" value="Unassembled WGS sequence"/>
</dbReference>
<evidence type="ECO:0000256" key="1">
    <source>
        <dbReference type="ARBA" id="ARBA00004123"/>
    </source>
</evidence>
<evidence type="ECO:0000313" key="11">
    <source>
        <dbReference type="EMBL" id="RZC33116.1"/>
    </source>
</evidence>
<evidence type="ECO:0000256" key="7">
    <source>
        <dbReference type="ARBA" id="ARBA00023254"/>
    </source>
</evidence>
<keyword evidence="7" id="KW-0469">Meiosis</keyword>
<keyword evidence="4 8" id="KW-0175">Coiled coil</keyword>